<organism evidence="12 13">
    <name type="scientific">Limnochorda pilosa</name>
    <dbReference type="NCBI Taxonomy" id="1555112"/>
    <lineage>
        <taxon>Bacteria</taxon>
        <taxon>Bacillati</taxon>
        <taxon>Bacillota</taxon>
        <taxon>Limnochordia</taxon>
        <taxon>Limnochordales</taxon>
        <taxon>Limnochordaceae</taxon>
        <taxon>Limnochorda</taxon>
    </lineage>
</organism>
<dbReference type="Pfam" id="PF00528">
    <property type="entry name" value="BPD_transp_1"/>
    <property type="match status" value="1"/>
</dbReference>
<feature type="domain" description="ABC transmembrane type-1" evidence="11">
    <location>
        <begin position="71"/>
        <end position="271"/>
    </location>
</feature>
<feature type="transmembrane region" description="Helical" evidence="9">
    <location>
        <begin position="70"/>
        <end position="97"/>
    </location>
</feature>
<name>A0A0K2SJQ2_LIMPI</name>
<keyword evidence="7 9" id="KW-1133">Transmembrane helix</keyword>
<dbReference type="InterPro" id="IPR035906">
    <property type="entry name" value="MetI-like_sf"/>
</dbReference>
<evidence type="ECO:0000313" key="13">
    <source>
        <dbReference type="Proteomes" id="UP000065807"/>
    </source>
</evidence>
<dbReference type="Proteomes" id="UP000065807">
    <property type="component" value="Chromosome"/>
</dbReference>
<accession>A0A0K2SJQ2</accession>
<gene>
    <name evidence="12" type="ORF">LIP_1493</name>
</gene>
<dbReference type="SUPFAM" id="SSF161098">
    <property type="entry name" value="MetI-like"/>
    <property type="match status" value="1"/>
</dbReference>
<dbReference type="InterPro" id="IPR011867">
    <property type="entry name" value="ModB_ABC"/>
</dbReference>
<evidence type="ECO:0000256" key="8">
    <source>
        <dbReference type="ARBA" id="ARBA00023136"/>
    </source>
</evidence>
<feature type="transmembrane region" description="Helical" evidence="9">
    <location>
        <begin position="254"/>
        <end position="273"/>
    </location>
</feature>
<evidence type="ECO:0000256" key="1">
    <source>
        <dbReference type="ARBA" id="ARBA00004651"/>
    </source>
</evidence>
<dbReference type="GO" id="GO:0005886">
    <property type="term" value="C:plasma membrane"/>
    <property type="evidence" value="ECO:0007669"/>
    <property type="project" value="UniProtKB-SubCell"/>
</dbReference>
<feature type="region of interest" description="Disordered" evidence="10">
    <location>
        <begin position="281"/>
        <end position="303"/>
    </location>
</feature>
<keyword evidence="5" id="KW-0500">Molybdenum</keyword>
<dbReference type="NCBIfam" id="TIGR02141">
    <property type="entry name" value="modB_ABC"/>
    <property type="match status" value="1"/>
</dbReference>
<dbReference type="Gene3D" id="1.10.3720.10">
    <property type="entry name" value="MetI-like"/>
    <property type="match status" value="1"/>
</dbReference>
<dbReference type="InterPro" id="IPR006469">
    <property type="entry name" value="NifC_ABC_porter"/>
</dbReference>
<keyword evidence="6 9" id="KW-0812">Transmembrane</keyword>
<dbReference type="PROSITE" id="PS50928">
    <property type="entry name" value="ABC_TM1"/>
    <property type="match status" value="1"/>
</dbReference>
<dbReference type="RefSeq" id="WP_082725982.1">
    <property type="nucleotide sequence ID" value="NZ_AP014924.1"/>
</dbReference>
<comment type="similarity">
    <text evidence="2">Belongs to the binding-protein-dependent transport system permease family. CysTW subfamily.</text>
</comment>
<dbReference type="CDD" id="cd06261">
    <property type="entry name" value="TM_PBP2"/>
    <property type="match status" value="1"/>
</dbReference>
<dbReference type="PANTHER" id="PTHR30183:SF3">
    <property type="entry name" value="MOLYBDENUM TRANSPORT SYSTEM PERMEASE PROTEIN MODB"/>
    <property type="match status" value="1"/>
</dbReference>
<sequence length="303" mass="31023">MAEPAPNAWVREASPAARRKGVGAPGGWTLGALAGLLVAFFALPLAALAWKAAGSSAFWPILTRPLVMQALRLSLVTTGVTLLASLAAGTPLAYLLARRRFRGRWVVEVVTELPIVLPPVVAGVGLLTAFGRKGLLGSTLNLLGVQLPFSTAAVVLAQLFVAAPYYVRSAAGGFEGVDREVEEAAAVDGASPAQVLRYVTMPLAASALGAGAVLTWARALSEFGATLMFAGNFLGRTQTMPLAIMSAMETDLDAAVALAVLLVGGAAAVLAASRLLTRAASHRGATSPGRGRPDPGVPQPSAR</sequence>
<reference evidence="13" key="1">
    <citation type="submission" date="2015-07" db="EMBL/GenBank/DDBJ databases">
        <title>Complete genome sequence and phylogenetic analysis of Limnochorda pilosa.</title>
        <authorList>
            <person name="Watanabe M."/>
            <person name="Kojima H."/>
            <person name="Fukui M."/>
        </authorList>
    </citation>
    <scope>NUCLEOTIDE SEQUENCE [LARGE SCALE GENOMIC DNA]</scope>
    <source>
        <strain evidence="13">HC45</strain>
    </source>
</reference>
<dbReference type="AlphaFoldDB" id="A0A0K2SJQ2"/>
<dbReference type="PATRIC" id="fig|1555112.3.peg.1526"/>
<proteinExistence type="inferred from homology"/>
<feature type="transmembrane region" description="Helical" evidence="9">
    <location>
        <begin position="143"/>
        <end position="167"/>
    </location>
</feature>
<dbReference type="GO" id="GO:0015098">
    <property type="term" value="F:molybdate ion transmembrane transporter activity"/>
    <property type="evidence" value="ECO:0007669"/>
    <property type="project" value="InterPro"/>
</dbReference>
<protein>
    <submittedName>
        <fullName evidence="12">Molybdenum ABC transporter permease</fullName>
    </submittedName>
</protein>
<evidence type="ECO:0000256" key="10">
    <source>
        <dbReference type="SAM" id="MobiDB-lite"/>
    </source>
</evidence>
<evidence type="ECO:0000259" key="11">
    <source>
        <dbReference type="PROSITE" id="PS50928"/>
    </source>
</evidence>
<comment type="subcellular location">
    <subcellularLocation>
        <location evidence="1 9">Cell membrane</location>
        <topology evidence="1 9">Multi-pass membrane protein</topology>
    </subcellularLocation>
</comment>
<evidence type="ECO:0000256" key="7">
    <source>
        <dbReference type="ARBA" id="ARBA00022989"/>
    </source>
</evidence>
<dbReference type="OrthoDB" id="9795403at2"/>
<reference evidence="13" key="2">
    <citation type="journal article" date="2016" name="Int. J. Syst. Evol. Microbiol.">
        <title>Complete genome sequence and cell structure of Limnochorda pilosa, a Gram-negative spore-former within the phylum Firmicutes.</title>
        <authorList>
            <person name="Watanabe M."/>
            <person name="Kojima H."/>
            <person name="Fukui M."/>
        </authorList>
    </citation>
    <scope>NUCLEOTIDE SEQUENCE [LARGE SCALE GENOMIC DNA]</scope>
    <source>
        <strain evidence="13">HC45</strain>
    </source>
</reference>
<evidence type="ECO:0000313" key="12">
    <source>
        <dbReference type="EMBL" id="BAS27341.1"/>
    </source>
</evidence>
<evidence type="ECO:0000256" key="5">
    <source>
        <dbReference type="ARBA" id="ARBA00022505"/>
    </source>
</evidence>
<evidence type="ECO:0000256" key="2">
    <source>
        <dbReference type="ARBA" id="ARBA00007069"/>
    </source>
</evidence>
<dbReference type="KEGG" id="lpil:LIP_1493"/>
<evidence type="ECO:0000256" key="9">
    <source>
        <dbReference type="RuleBase" id="RU363032"/>
    </source>
</evidence>
<keyword evidence="3 9" id="KW-0813">Transport</keyword>
<evidence type="ECO:0000256" key="6">
    <source>
        <dbReference type="ARBA" id="ARBA00022692"/>
    </source>
</evidence>
<keyword evidence="13" id="KW-1185">Reference proteome</keyword>
<dbReference type="InterPro" id="IPR000515">
    <property type="entry name" value="MetI-like"/>
</dbReference>
<dbReference type="EMBL" id="AP014924">
    <property type="protein sequence ID" value="BAS27341.1"/>
    <property type="molecule type" value="Genomic_DNA"/>
</dbReference>
<keyword evidence="8 9" id="KW-0472">Membrane</keyword>
<dbReference type="STRING" id="1555112.LIP_1493"/>
<feature type="transmembrane region" description="Helical" evidence="9">
    <location>
        <begin position="109"/>
        <end position="131"/>
    </location>
</feature>
<keyword evidence="4" id="KW-1003">Cell membrane</keyword>
<evidence type="ECO:0000256" key="3">
    <source>
        <dbReference type="ARBA" id="ARBA00022448"/>
    </source>
</evidence>
<dbReference type="PANTHER" id="PTHR30183">
    <property type="entry name" value="MOLYBDENUM TRANSPORT SYSTEM PERMEASE PROTEIN MODB"/>
    <property type="match status" value="1"/>
</dbReference>
<dbReference type="NCBIfam" id="TIGR01581">
    <property type="entry name" value="Mo_ABC_porter"/>
    <property type="match status" value="1"/>
</dbReference>
<evidence type="ECO:0000256" key="4">
    <source>
        <dbReference type="ARBA" id="ARBA00022475"/>
    </source>
</evidence>
<feature type="transmembrane region" description="Helical" evidence="9">
    <location>
        <begin position="28"/>
        <end position="50"/>
    </location>
</feature>